<evidence type="ECO:0000256" key="1">
    <source>
        <dbReference type="SAM" id="SignalP"/>
    </source>
</evidence>
<protein>
    <submittedName>
        <fullName evidence="2">Uncharacterized protein</fullName>
    </submittedName>
</protein>
<feature type="signal peptide" evidence="1">
    <location>
        <begin position="1"/>
        <end position="24"/>
    </location>
</feature>
<evidence type="ECO:0000313" key="3">
    <source>
        <dbReference type="Proteomes" id="UP001324380"/>
    </source>
</evidence>
<dbReference type="EMBL" id="CP139558">
    <property type="protein sequence ID" value="WPU94008.1"/>
    <property type="molecule type" value="Genomic_DNA"/>
</dbReference>
<accession>A0ABZ0TPH1</accession>
<organism evidence="2 3">
    <name type="scientific">Mucilaginibacter sabulilitoris</name>
    <dbReference type="NCBI Taxonomy" id="1173583"/>
    <lineage>
        <taxon>Bacteria</taxon>
        <taxon>Pseudomonadati</taxon>
        <taxon>Bacteroidota</taxon>
        <taxon>Sphingobacteriia</taxon>
        <taxon>Sphingobacteriales</taxon>
        <taxon>Sphingobacteriaceae</taxon>
        <taxon>Mucilaginibacter</taxon>
    </lineage>
</organism>
<gene>
    <name evidence="2" type="ORF">SNE25_00520</name>
</gene>
<sequence length="138" mass="16257">MKKKPVIIMLLTIIISTAVCKSYAQDGKLLSVKIEYENFLTESFDNVDCASFRTAFGNTIHQVVLNRKLCLNQFKQLNELFIKKSRNMDVRGVITFNYKKNKIAYCFDAHGYFERDGITFYNKKLIDFLNRKLHLWQK</sequence>
<dbReference type="Proteomes" id="UP001324380">
    <property type="component" value="Chromosome"/>
</dbReference>
<evidence type="ECO:0000313" key="2">
    <source>
        <dbReference type="EMBL" id="WPU94008.1"/>
    </source>
</evidence>
<feature type="chain" id="PRO_5046842144" evidence="1">
    <location>
        <begin position="25"/>
        <end position="138"/>
    </location>
</feature>
<name>A0ABZ0TPH1_9SPHI</name>
<keyword evidence="3" id="KW-1185">Reference proteome</keyword>
<dbReference type="RefSeq" id="WP_321563135.1">
    <property type="nucleotide sequence ID" value="NZ_CP139558.1"/>
</dbReference>
<proteinExistence type="predicted"/>
<reference evidence="2 3" key="1">
    <citation type="submission" date="2023-11" db="EMBL/GenBank/DDBJ databases">
        <title>Analysis of the Genomes of Mucilaginibacter gossypii cycad 4 and M. sabulilitoris SNA2: microbes with the potential for plant growth promotion.</title>
        <authorList>
            <person name="Hirsch A.M."/>
            <person name="Humm E."/>
            <person name="Rubbi M."/>
            <person name="Del Vecchio G."/>
            <person name="Ha S.M."/>
            <person name="Pellegrini M."/>
            <person name="Gunsalus R.P."/>
        </authorList>
    </citation>
    <scope>NUCLEOTIDE SEQUENCE [LARGE SCALE GENOMIC DNA]</scope>
    <source>
        <strain evidence="2 3">SNA2</strain>
    </source>
</reference>
<keyword evidence="1" id="KW-0732">Signal</keyword>